<dbReference type="EC" id="3.1.1.31" evidence="2"/>
<organism evidence="2 3">
    <name type="scientific">Paenibacillus konkukensis</name>
    <dbReference type="NCBI Taxonomy" id="2020716"/>
    <lineage>
        <taxon>Bacteria</taxon>
        <taxon>Bacillati</taxon>
        <taxon>Bacillota</taxon>
        <taxon>Bacilli</taxon>
        <taxon>Bacillales</taxon>
        <taxon>Paenibacillaceae</taxon>
        <taxon>Paenibacillus</taxon>
    </lineage>
</organism>
<dbReference type="InterPro" id="IPR019405">
    <property type="entry name" value="Lactonase_7-beta_prop"/>
</dbReference>
<keyword evidence="2" id="KW-0378">Hydrolase</keyword>
<gene>
    <name evidence="2" type="primary">pgl_1</name>
    <name evidence="2" type="ORF">SK3146_01731</name>
</gene>
<dbReference type="InterPro" id="IPR011048">
    <property type="entry name" value="Haem_d1_sf"/>
</dbReference>
<sequence>MPTASGNNVFMYVGSYTHKEAAGISVYRCNPAEGAFELVQQVTGLRNASFLTIDSKRQMLYAVSEVQETDGEPGGAVACYAIDRASGKLSERGERQFTRGSDPCYVSLSQAGAEPSLLAANYSGGSIARFPLTGPGGSIRPAAQVIRHEGASKATDRQLEPHPHSIVPDWNERYAIVPDLGRDKLVVYRIGSGSELEPHGEADTEKGAGPRHLAFLPALNRIYAINELNCTIAVYDYDTSEGSLTALQSISMLPDDFDGSNTSADLHLSPDGRFLYGSNRGHDSIAVYSVNEADGLLALVEHVHTRGRTPRNFAVTPGGQYLLAANQESDDITVFRRREEDGKLEWTGHRIAVSEPVCIAMMTAAGA</sequence>
<dbReference type="PANTHER" id="PTHR30344:SF1">
    <property type="entry name" value="6-PHOSPHOGLUCONOLACTONASE"/>
    <property type="match status" value="1"/>
</dbReference>
<accession>A0ABY4RMA5</accession>
<evidence type="ECO:0000313" key="2">
    <source>
        <dbReference type="EMBL" id="UQZ82574.1"/>
    </source>
</evidence>
<keyword evidence="3" id="KW-1185">Reference proteome</keyword>
<proteinExistence type="inferred from homology"/>
<dbReference type="EMBL" id="CP027059">
    <property type="protein sequence ID" value="UQZ82574.1"/>
    <property type="molecule type" value="Genomic_DNA"/>
</dbReference>
<evidence type="ECO:0000313" key="3">
    <source>
        <dbReference type="Proteomes" id="UP001057134"/>
    </source>
</evidence>
<dbReference type="GO" id="GO:0017057">
    <property type="term" value="F:6-phosphogluconolactonase activity"/>
    <property type="evidence" value="ECO:0007669"/>
    <property type="project" value="UniProtKB-EC"/>
</dbReference>
<dbReference type="RefSeq" id="WP_249864696.1">
    <property type="nucleotide sequence ID" value="NZ_CP027059.1"/>
</dbReference>
<reference evidence="2" key="1">
    <citation type="submission" date="2018-02" db="EMBL/GenBank/DDBJ databases">
        <authorList>
            <person name="Kim S.-K."/>
            <person name="Jung H.-I."/>
            <person name="Lee S.-W."/>
        </authorList>
    </citation>
    <scope>NUCLEOTIDE SEQUENCE</scope>
    <source>
        <strain evidence="2">SK3146</strain>
    </source>
</reference>
<reference evidence="2" key="2">
    <citation type="journal article" date="2021" name="J Anim Sci Technol">
        <title>Complete genome sequence of Paenibacillus konkukensis sp. nov. SK3146 as a potential probiotic strain.</title>
        <authorList>
            <person name="Jung H.I."/>
            <person name="Park S."/>
            <person name="Niu K.M."/>
            <person name="Lee S.W."/>
            <person name="Kothari D."/>
            <person name="Yi K.J."/>
            <person name="Kim S.K."/>
        </authorList>
    </citation>
    <scope>NUCLEOTIDE SEQUENCE</scope>
    <source>
        <strain evidence="2">SK3146</strain>
    </source>
</reference>
<dbReference type="Pfam" id="PF10282">
    <property type="entry name" value="Lactonase"/>
    <property type="match status" value="1"/>
</dbReference>
<evidence type="ECO:0000256" key="1">
    <source>
        <dbReference type="ARBA" id="ARBA00005564"/>
    </source>
</evidence>
<comment type="similarity">
    <text evidence="1">Belongs to the cycloisomerase 2 family.</text>
</comment>
<dbReference type="Proteomes" id="UP001057134">
    <property type="component" value="Chromosome"/>
</dbReference>
<protein>
    <submittedName>
        <fullName evidence="2">6-phosphogluconolactonase</fullName>
        <ecNumber evidence="2">3.1.1.31</ecNumber>
    </submittedName>
</protein>
<dbReference type="PANTHER" id="PTHR30344">
    <property type="entry name" value="6-PHOSPHOGLUCONOLACTONASE-RELATED"/>
    <property type="match status" value="1"/>
</dbReference>
<dbReference type="Gene3D" id="2.130.10.10">
    <property type="entry name" value="YVTN repeat-like/Quinoprotein amine dehydrogenase"/>
    <property type="match status" value="1"/>
</dbReference>
<dbReference type="SUPFAM" id="SSF51004">
    <property type="entry name" value="C-terminal (heme d1) domain of cytochrome cd1-nitrite reductase"/>
    <property type="match status" value="1"/>
</dbReference>
<dbReference type="InterPro" id="IPR015943">
    <property type="entry name" value="WD40/YVTN_repeat-like_dom_sf"/>
</dbReference>
<dbReference type="InterPro" id="IPR050282">
    <property type="entry name" value="Cycloisomerase_2"/>
</dbReference>
<name>A0ABY4RMA5_9BACL</name>